<evidence type="ECO:0000313" key="1">
    <source>
        <dbReference type="EMBL" id="RRO16082.1"/>
    </source>
</evidence>
<dbReference type="EMBL" id="RSAA01000014">
    <property type="protein sequence ID" value="RRO16082.1"/>
    <property type="molecule type" value="Genomic_DNA"/>
</dbReference>
<sequence length="65" mass="6967">MERGRARRLRRGRWVSVKVPGWGGPISNAALAGELITPLTDTGLSWNDVRAAVFHLSGGTVTPTP</sequence>
<dbReference type="Proteomes" id="UP000274515">
    <property type="component" value="Unassembled WGS sequence"/>
</dbReference>
<gene>
    <name evidence="1" type="ORF">EIL87_13500</name>
</gene>
<dbReference type="RefSeq" id="WP_125090826.1">
    <property type="nucleotide sequence ID" value="NZ_RSAA01000014.1"/>
</dbReference>
<proteinExistence type="predicted"/>
<protein>
    <submittedName>
        <fullName evidence="1">Uncharacterized protein</fullName>
    </submittedName>
</protein>
<comment type="caution">
    <text evidence="1">The sequence shown here is derived from an EMBL/GenBank/DDBJ whole genome shotgun (WGS) entry which is preliminary data.</text>
</comment>
<evidence type="ECO:0000313" key="2">
    <source>
        <dbReference type="Proteomes" id="UP000274515"/>
    </source>
</evidence>
<dbReference type="AlphaFoldDB" id="A0A3R8Q0V8"/>
<dbReference type="OrthoDB" id="3696078at2"/>
<reference evidence="1 2" key="1">
    <citation type="submission" date="2018-11" db="EMBL/GenBank/DDBJ databases">
        <title>Saccharopolyspora rhizosphaerae sp. nov., an actinomycete isolated from rhizosphere soil in Thailand.</title>
        <authorList>
            <person name="Intra B."/>
            <person name="Euanorasetr J."/>
            <person name="Take A."/>
            <person name="Inahashi Y."/>
            <person name="Mori M."/>
            <person name="Panbangred W."/>
            <person name="Matsumoto A."/>
        </authorList>
    </citation>
    <scope>NUCLEOTIDE SEQUENCE [LARGE SCALE GENOMIC DNA]</scope>
    <source>
        <strain evidence="1 2">H219</strain>
    </source>
</reference>
<keyword evidence="2" id="KW-1185">Reference proteome</keyword>
<organism evidence="1 2">
    <name type="scientific">Saccharopolyspora rhizosphaerae</name>
    <dbReference type="NCBI Taxonomy" id="2492662"/>
    <lineage>
        <taxon>Bacteria</taxon>
        <taxon>Bacillati</taxon>
        <taxon>Actinomycetota</taxon>
        <taxon>Actinomycetes</taxon>
        <taxon>Pseudonocardiales</taxon>
        <taxon>Pseudonocardiaceae</taxon>
        <taxon>Saccharopolyspora</taxon>
    </lineage>
</organism>
<name>A0A3R8Q0V8_9PSEU</name>
<accession>A0A3R8Q0V8</accession>